<evidence type="ECO:0000313" key="4">
    <source>
        <dbReference type="Proteomes" id="UP000315235"/>
    </source>
</evidence>
<protein>
    <submittedName>
        <fullName evidence="3">RcnB family protein</fullName>
    </submittedName>
</protein>
<evidence type="ECO:0000313" key="3">
    <source>
        <dbReference type="EMBL" id="TRX74693.1"/>
    </source>
</evidence>
<feature type="chain" id="PRO_5021727136" evidence="2">
    <location>
        <begin position="32"/>
        <end position="168"/>
    </location>
</feature>
<feature type="compositionally biased region" description="Basic and acidic residues" evidence="1">
    <location>
        <begin position="37"/>
        <end position="50"/>
    </location>
</feature>
<sequence length="168" mass="17995">MRPRIPLHPGTLFPLVLLCGSLMGDPSPAQAAPDDGFDPRDGVEQRDPRGGRPGGDQARPSTGRVDARPPAATRQPQPPAAPPADFSQARRDIRAHREVIGRGPDAPPGLRLVKGQPLPNGYGKRLPPPVLAQLPRYDGYEWRRVGGDMVLVALVSGIVYEVLTGVLD</sequence>
<dbReference type="EMBL" id="VJOY01000007">
    <property type="protein sequence ID" value="TRX74693.1"/>
    <property type="molecule type" value="Genomic_DNA"/>
</dbReference>
<comment type="caution">
    <text evidence="3">The sequence shown here is derived from an EMBL/GenBank/DDBJ whole genome shotgun (WGS) entry which is preliminary data.</text>
</comment>
<evidence type="ECO:0000256" key="2">
    <source>
        <dbReference type="SAM" id="SignalP"/>
    </source>
</evidence>
<dbReference type="Pfam" id="PF11776">
    <property type="entry name" value="RcnB"/>
    <property type="match status" value="1"/>
</dbReference>
<dbReference type="AlphaFoldDB" id="A0A553GYX7"/>
<name>A0A553GYX7_9PSED</name>
<dbReference type="NCBIfam" id="NF040487">
    <property type="entry name" value="T3SS_CigR_fam"/>
    <property type="match status" value="1"/>
</dbReference>
<keyword evidence="2" id="KW-0732">Signal</keyword>
<evidence type="ECO:0000256" key="1">
    <source>
        <dbReference type="SAM" id="MobiDB-lite"/>
    </source>
</evidence>
<keyword evidence="4" id="KW-1185">Reference proteome</keyword>
<gene>
    <name evidence="3" type="ORF">FM069_11850</name>
</gene>
<reference evidence="3 4" key="1">
    <citation type="submission" date="2019-07" db="EMBL/GenBank/DDBJ databases">
        <title>Pseudomonas mangiferae sp. nov., isolated from bark of mango tree in Thailand.</title>
        <authorList>
            <person name="Srisuk N."/>
            <person name="Anurat P."/>
        </authorList>
    </citation>
    <scope>NUCLEOTIDE SEQUENCE [LARGE SCALE GENOMIC DNA]</scope>
    <source>
        <strain evidence="3 4">DMKU_BBB3-04</strain>
    </source>
</reference>
<dbReference type="Gene3D" id="3.10.450.160">
    <property type="entry name" value="inner membrane protein cigr"/>
    <property type="match status" value="1"/>
</dbReference>
<feature type="signal peptide" evidence="2">
    <location>
        <begin position="1"/>
        <end position="31"/>
    </location>
</feature>
<dbReference type="OrthoDB" id="6433631at2"/>
<dbReference type="InterPro" id="IPR024572">
    <property type="entry name" value="RcnB"/>
</dbReference>
<dbReference type="Proteomes" id="UP000315235">
    <property type="component" value="Unassembled WGS sequence"/>
</dbReference>
<feature type="region of interest" description="Disordered" evidence="1">
    <location>
        <begin position="25"/>
        <end position="95"/>
    </location>
</feature>
<dbReference type="RefSeq" id="WP_143488532.1">
    <property type="nucleotide sequence ID" value="NZ_VJOY01000007.1"/>
</dbReference>
<organism evidence="3 4">
    <name type="scientific">Pseudomonas mangiferae</name>
    <dbReference type="NCBI Taxonomy" id="2593654"/>
    <lineage>
        <taxon>Bacteria</taxon>
        <taxon>Pseudomonadati</taxon>
        <taxon>Pseudomonadota</taxon>
        <taxon>Gammaproteobacteria</taxon>
        <taxon>Pseudomonadales</taxon>
        <taxon>Pseudomonadaceae</taxon>
        <taxon>Pseudomonas</taxon>
    </lineage>
</organism>
<proteinExistence type="predicted"/>
<accession>A0A553GYX7</accession>